<name>A0AAV7J7U7_COTGL</name>
<feature type="region of interest" description="Disordered" evidence="5">
    <location>
        <begin position="1"/>
        <end position="140"/>
    </location>
</feature>
<evidence type="ECO:0000256" key="3">
    <source>
        <dbReference type="ARBA" id="ARBA00022833"/>
    </source>
</evidence>
<comment type="caution">
    <text evidence="7">The sequence shown here is derived from an EMBL/GenBank/DDBJ whole genome shotgun (WGS) entry which is preliminary data.</text>
</comment>
<feature type="compositionally biased region" description="Low complexity" evidence="5">
    <location>
        <begin position="68"/>
        <end position="79"/>
    </location>
</feature>
<accession>A0AAV7J7U7</accession>
<organism evidence="7 8">
    <name type="scientific">Cotesia glomerata</name>
    <name type="common">Lepidopteran parasitic wasp</name>
    <name type="synonym">Apanteles glomeratus</name>
    <dbReference type="NCBI Taxonomy" id="32391"/>
    <lineage>
        <taxon>Eukaryota</taxon>
        <taxon>Metazoa</taxon>
        <taxon>Ecdysozoa</taxon>
        <taxon>Arthropoda</taxon>
        <taxon>Hexapoda</taxon>
        <taxon>Insecta</taxon>
        <taxon>Pterygota</taxon>
        <taxon>Neoptera</taxon>
        <taxon>Endopterygota</taxon>
        <taxon>Hymenoptera</taxon>
        <taxon>Apocrita</taxon>
        <taxon>Ichneumonoidea</taxon>
        <taxon>Braconidae</taxon>
        <taxon>Microgastrinae</taxon>
        <taxon>Cotesia</taxon>
    </lineage>
</organism>
<evidence type="ECO:0000259" key="6">
    <source>
        <dbReference type="PROSITE" id="PS50089"/>
    </source>
</evidence>
<dbReference type="InterPro" id="IPR001841">
    <property type="entry name" value="Znf_RING"/>
</dbReference>
<feature type="compositionally biased region" description="Low complexity" evidence="5">
    <location>
        <begin position="1"/>
        <end position="15"/>
    </location>
</feature>
<feature type="compositionally biased region" description="Low complexity" evidence="5">
    <location>
        <begin position="102"/>
        <end position="122"/>
    </location>
</feature>
<keyword evidence="1" id="KW-0479">Metal-binding</keyword>
<evidence type="ECO:0000313" key="7">
    <source>
        <dbReference type="EMBL" id="KAH0569195.1"/>
    </source>
</evidence>
<dbReference type="AlphaFoldDB" id="A0AAV7J7U7"/>
<dbReference type="GO" id="GO:0008270">
    <property type="term" value="F:zinc ion binding"/>
    <property type="evidence" value="ECO:0007669"/>
    <property type="project" value="UniProtKB-KW"/>
</dbReference>
<keyword evidence="2 4" id="KW-0863">Zinc-finger</keyword>
<dbReference type="InterPro" id="IPR017907">
    <property type="entry name" value="Znf_RING_CS"/>
</dbReference>
<proteinExistence type="predicted"/>
<dbReference type="PANTHER" id="PTHR23041">
    <property type="entry name" value="RING FINGER DOMAIN-CONTAINING"/>
    <property type="match status" value="1"/>
</dbReference>
<dbReference type="Proteomes" id="UP000826195">
    <property type="component" value="Unassembled WGS sequence"/>
</dbReference>
<dbReference type="PROSITE" id="PS00518">
    <property type="entry name" value="ZF_RING_1"/>
    <property type="match status" value="1"/>
</dbReference>
<evidence type="ECO:0000256" key="5">
    <source>
        <dbReference type="SAM" id="MobiDB-lite"/>
    </source>
</evidence>
<dbReference type="PANTHER" id="PTHR23041:SF78">
    <property type="entry name" value="E3 UBIQUITIN-PROTEIN LIGASE RNF4"/>
    <property type="match status" value="1"/>
</dbReference>
<evidence type="ECO:0000313" key="8">
    <source>
        <dbReference type="Proteomes" id="UP000826195"/>
    </source>
</evidence>
<dbReference type="InterPro" id="IPR047134">
    <property type="entry name" value="RNF4"/>
</dbReference>
<dbReference type="PROSITE" id="PS50089">
    <property type="entry name" value="ZF_RING_2"/>
    <property type="match status" value="1"/>
</dbReference>
<dbReference type="Gene3D" id="3.30.40.10">
    <property type="entry name" value="Zinc/RING finger domain, C3HC4 (zinc finger)"/>
    <property type="match status" value="1"/>
</dbReference>
<keyword evidence="8" id="KW-1185">Reference proteome</keyword>
<dbReference type="EMBL" id="JAHXZJ010000001">
    <property type="protein sequence ID" value="KAH0569195.1"/>
    <property type="molecule type" value="Genomic_DNA"/>
</dbReference>
<evidence type="ECO:0000256" key="1">
    <source>
        <dbReference type="ARBA" id="ARBA00022723"/>
    </source>
</evidence>
<gene>
    <name evidence="7" type="ORF">KQX54_021911</name>
</gene>
<dbReference type="SUPFAM" id="SSF57850">
    <property type="entry name" value="RING/U-box"/>
    <property type="match status" value="1"/>
</dbReference>
<protein>
    <recommendedName>
        <fullName evidence="6">RING-type domain-containing protein</fullName>
    </recommendedName>
</protein>
<dbReference type="InterPro" id="IPR013083">
    <property type="entry name" value="Znf_RING/FYVE/PHD"/>
</dbReference>
<reference evidence="7 8" key="1">
    <citation type="journal article" date="2021" name="J. Hered.">
        <title>A chromosome-level genome assembly of the parasitoid wasp, Cotesia glomerata (Hymenoptera: Braconidae).</title>
        <authorList>
            <person name="Pinto B.J."/>
            <person name="Weis J.J."/>
            <person name="Gamble T."/>
            <person name="Ode P.J."/>
            <person name="Paul R."/>
            <person name="Zaspel J.M."/>
        </authorList>
    </citation>
    <scope>NUCLEOTIDE SEQUENCE [LARGE SCALE GENOMIC DNA]</scope>
    <source>
        <strain evidence="7">CgM1</strain>
    </source>
</reference>
<feature type="compositionally biased region" description="Polar residues" evidence="5">
    <location>
        <begin position="27"/>
        <end position="38"/>
    </location>
</feature>
<sequence>MSESTKTSSTTTTKTVLTAGRRRKRAQQTTTNSRSPSPDTYIDLTVDSPVLPRQRKQSSTNKSQPTRNNIEILDNTIIIDDTDTSPASRPPRPVRQKRTNRSASSSGSSVGGSSATVTTSGTENVTATGSSTDIASTAPDVIELKDHDAVKNGVEKSKTKSEEPASAVLCPICFEELLNTSLKAMSTKCGHIFCENCILSFLTSGKKCPVCMAPVTRKGCIRLHL</sequence>
<feature type="domain" description="RING-type" evidence="6">
    <location>
        <begin position="170"/>
        <end position="211"/>
    </location>
</feature>
<dbReference type="Pfam" id="PF13923">
    <property type="entry name" value="zf-C3HC4_2"/>
    <property type="match status" value="1"/>
</dbReference>
<evidence type="ECO:0000256" key="2">
    <source>
        <dbReference type="ARBA" id="ARBA00022771"/>
    </source>
</evidence>
<feature type="compositionally biased region" description="Polar residues" evidence="5">
    <location>
        <begin position="123"/>
        <end position="135"/>
    </location>
</feature>
<keyword evidence="3" id="KW-0862">Zinc</keyword>
<evidence type="ECO:0000256" key="4">
    <source>
        <dbReference type="PROSITE-ProRule" id="PRU00175"/>
    </source>
</evidence>
<dbReference type="SMART" id="SM00184">
    <property type="entry name" value="RING"/>
    <property type="match status" value="1"/>
</dbReference>
<feature type="compositionally biased region" description="Polar residues" evidence="5">
    <location>
        <begin position="57"/>
        <end position="67"/>
    </location>
</feature>